<evidence type="ECO:0000313" key="10">
    <source>
        <dbReference type="Proteomes" id="UP000094336"/>
    </source>
</evidence>
<feature type="compositionally biased region" description="Polar residues" evidence="7">
    <location>
        <begin position="443"/>
        <end position="460"/>
    </location>
</feature>
<organism evidence="9 10">
    <name type="scientific">Babjeviella inositovora NRRL Y-12698</name>
    <dbReference type="NCBI Taxonomy" id="984486"/>
    <lineage>
        <taxon>Eukaryota</taxon>
        <taxon>Fungi</taxon>
        <taxon>Dikarya</taxon>
        <taxon>Ascomycota</taxon>
        <taxon>Saccharomycotina</taxon>
        <taxon>Pichiomycetes</taxon>
        <taxon>Serinales incertae sedis</taxon>
        <taxon>Babjeviella</taxon>
    </lineage>
</organism>
<reference evidence="10" key="1">
    <citation type="submission" date="2016-05" db="EMBL/GenBank/DDBJ databases">
        <title>Comparative genomics of biotechnologically important yeasts.</title>
        <authorList>
            <consortium name="DOE Joint Genome Institute"/>
            <person name="Riley R."/>
            <person name="Haridas S."/>
            <person name="Wolfe K.H."/>
            <person name="Lopes M.R."/>
            <person name="Hittinger C.T."/>
            <person name="Goker M."/>
            <person name="Salamov A."/>
            <person name="Wisecaver J."/>
            <person name="Long T.M."/>
            <person name="Aerts A.L."/>
            <person name="Barry K."/>
            <person name="Choi C."/>
            <person name="Clum A."/>
            <person name="Coughlan A.Y."/>
            <person name="Deshpande S."/>
            <person name="Douglass A.P."/>
            <person name="Hanson S.J."/>
            <person name="Klenk H.-P."/>
            <person name="Labutti K."/>
            <person name="Lapidus A."/>
            <person name="Lindquist E."/>
            <person name="Lipzen A."/>
            <person name="Meier-Kolthoff J.P."/>
            <person name="Ohm R.A."/>
            <person name="Otillar R.P."/>
            <person name="Pangilinan J."/>
            <person name="Peng Y."/>
            <person name="Rokas A."/>
            <person name="Rosa C.A."/>
            <person name="Scheuner C."/>
            <person name="Sibirny A.A."/>
            <person name="Slot J.C."/>
            <person name="Stielow J.B."/>
            <person name="Sun H."/>
            <person name="Kurtzman C.P."/>
            <person name="Blackwell M."/>
            <person name="Grigoriev I.V."/>
            <person name="Jeffries T.W."/>
        </authorList>
    </citation>
    <scope>NUCLEOTIDE SEQUENCE [LARGE SCALE GENOMIC DNA]</scope>
    <source>
        <strain evidence="10">NRRL Y-12698</strain>
    </source>
</reference>
<dbReference type="STRING" id="984486.A0A1E3QJD7"/>
<dbReference type="SUPFAM" id="SSF48371">
    <property type="entry name" value="ARM repeat"/>
    <property type="match status" value="1"/>
</dbReference>
<evidence type="ECO:0000256" key="3">
    <source>
        <dbReference type="ARBA" id="ARBA00010511"/>
    </source>
</evidence>
<evidence type="ECO:0000256" key="4">
    <source>
        <dbReference type="ARBA" id="ARBA00021502"/>
    </source>
</evidence>
<protein>
    <recommendedName>
        <fullName evidence="4">Pre-rRNA-processing protein RIX1</fullName>
    </recommendedName>
</protein>
<dbReference type="GeneID" id="30147624"/>
<keyword evidence="10" id="KW-1185">Reference proteome</keyword>
<sequence>MSISLETVIPQLENPVNIAPILTTLYYNKSLINDAAPTEIAHLVSRTVNLIKSPTEYKQWCGANLAKVICLSPILLPAHGAIILQSLLKVVDTAHTQSRTFNAAADALLTFVKQIKGKPTLTREILTPSLPLLIAALVAHLHKAPLNALKLLNYLLKNNSTTFRPYGNKLEKKLYSLLLNNYKSLPENLKKSVFNTLTSLYMINKTSVEETWSVQLKSRISDLRSVLMVYGEFLKFEDDGDLQQLISRLPDFDAKTDYTSPFPALDIDISHPDTIFNISERVEILLGCIGSYLTSATYLPVKVPMGTIVILSEVMFTIQAKFLSFKREIASSAVLTSTISASIAMNQKSMVGLLAQLPKVYGGILVPHLQLLFANLEILLPTSKKGLEISKVVNSEALLLVILECATSYLAMVEQIADSSCFLRLLDVSFILLQERSNLPDSVTNSLNTNKAHNTSNPQGTKKNKKSKNTNSASTSDFLSHRLLYLVKPSCEKVAIINRFFTAILRKVDLKSSTHRLKLTKYIIVASHTLKQDAATLSIPTSFRELLKAAVLFPAANEAASILPIVSSLIGKDDDVMGIFVNPRFPPLNQFAAKPMEYAEDVPEEEEESEEEETSAKRRKLSVDLEVEVETAIPMVEVSAADEEEQSKLFQKVDPETVLEFPQTPAAEQVELVENIVEERTITTVEAEEDDGSDFEMPDIELGNDDSEDEE</sequence>
<dbReference type="RefSeq" id="XP_018983144.1">
    <property type="nucleotide sequence ID" value="XM_019129771.1"/>
</dbReference>
<feature type="region of interest" description="Disordered" evidence="7">
    <location>
        <begin position="443"/>
        <end position="474"/>
    </location>
</feature>
<evidence type="ECO:0000313" key="9">
    <source>
        <dbReference type="EMBL" id="ODQ77816.1"/>
    </source>
</evidence>
<keyword evidence="6" id="KW-0539">Nucleus</keyword>
<dbReference type="EMBL" id="KV454438">
    <property type="protein sequence ID" value="ODQ77816.1"/>
    <property type="molecule type" value="Genomic_DNA"/>
</dbReference>
<comment type="function">
    <text evidence="1">Component of the RIX1 complex required for processing of ITS2 sequences from 35S pre-rRNA and the nucleoplasmic transit of the pre-60S ribosomal subunits. Regulates pre-60S association of the critical remodeling factor MDN1.</text>
</comment>
<accession>A0A1E3QJD7</accession>
<keyword evidence="5" id="KW-0698">rRNA processing</keyword>
<dbReference type="OrthoDB" id="20900at2759"/>
<evidence type="ECO:0000256" key="6">
    <source>
        <dbReference type="ARBA" id="ARBA00023242"/>
    </source>
</evidence>
<dbReference type="Proteomes" id="UP000094336">
    <property type="component" value="Unassembled WGS sequence"/>
</dbReference>
<evidence type="ECO:0000256" key="7">
    <source>
        <dbReference type="SAM" id="MobiDB-lite"/>
    </source>
</evidence>
<evidence type="ECO:0000259" key="8">
    <source>
        <dbReference type="Pfam" id="PF08167"/>
    </source>
</evidence>
<feature type="region of interest" description="Disordered" evidence="7">
    <location>
        <begin position="683"/>
        <end position="711"/>
    </location>
</feature>
<evidence type="ECO:0000256" key="2">
    <source>
        <dbReference type="ARBA" id="ARBA00004123"/>
    </source>
</evidence>
<dbReference type="AlphaFoldDB" id="A0A1E3QJD7"/>
<comment type="similarity">
    <text evidence="3">Belongs to the RIX1/PELP1 family.</text>
</comment>
<dbReference type="InterPro" id="IPR016024">
    <property type="entry name" value="ARM-type_fold"/>
</dbReference>
<evidence type="ECO:0000256" key="1">
    <source>
        <dbReference type="ARBA" id="ARBA00003770"/>
    </source>
</evidence>
<dbReference type="GO" id="GO:0006364">
    <property type="term" value="P:rRNA processing"/>
    <property type="evidence" value="ECO:0007669"/>
    <property type="project" value="UniProtKB-KW"/>
</dbReference>
<dbReference type="Pfam" id="PF08167">
    <property type="entry name" value="RIX1"/>
    <property type="match status" value="1"/>
</dbReference>
<dbReference type="PANTHER" id="PTHR34105:SF1">
    <property type="entry name" value="PROLINE-, GLUTAMIC ACID- AND LEUCINE-RICH PROTEIN 1"/>
    <property type="match status" value="1"/>
</dbReference>
<dbReference type="InterPro" id="IPR012583">
    <property type="entry name" value="RIX1_N"/>
</dbReference>
<name>A0A1E3QJD7_9ASCO</name>
<comment type="subcellular location">
    <subcellularLocation>
        <location evidence="2">Nucleus</location>
    </subcellularLocation>
</comment>
<proteinExistence type="inferred from homology"/>
<feature type="compositionally biased region" description="Acidic residues" evidence="7">
    <location>
        <begin position="686"/>
        <end position="711"/>
    </location>
</feature>
<evidence type="ECO:0000256" key="5">
    <source>
        <dbReference type="ARBA" id="ARBA00022552"/>
    </source>
</evidence>
<dbReference type="GO" id="GO:0005634">
    <property type="term" value="C:nucleus"/>
    <property type="evidence" value="ECO:0007669"/>
    <property type="project" value="UniProtKB-SubCell"/>
</dbReference>
<feature type="domain" description="Pre-rRNA-processing protein RIX1 N-terminal" evidence="8">
    <location>
        <begin position="11"/>
        <end position="183"/>
    </location>
</feature>
<dbReference type="PANTHER" id="PTHR34105">
    <property type="entry name" value="PROLINE-, GLUTAMIC ACID- AND LEUCINE-RICH PROTEIN 1"/>
    <property type="match status" value="1"/>
</dbReference>
<gene>
    <name evidence="9" type="ORF">BABINDRAFT_163203</name>
</gene>